<evidence type="ECO:0000256" key="1">
    <source>
        <dbReference type="ARBA" id="ARBA00023125"/>
    </source>
</evidence>
<protein>
    <submittedName>
        <fullName evidence="7">High mobility group protein 20A</fullName>
    </submittedName>
</protein>
<dbReference type="GO" id="GO:0005634">
    <property type="term" value="C:nucleus"/>
    <property type="evidence" value="ECO:0007669"/>
    <property type="project" value="UniProtKB-UniRule"/>
</dbReference>
<reference evidence="7 8" key="1">
    <citation type="journal article" date="2017" name="Nat. Ecol. Evol.">
        <title>Scallop genome provides insights into evolution of bilaterian karyotype and development.</title>
        <authorList>
            <person name="Wang S."/>
            <person name="Zhang J."/>
            <person name="Jiao W."/>
            <person name="Li J."/>
            <person name="Xun X."/>
            <person name="Sun Y."/>
            <person name="Guo X."/>
            <person name="Huan P."/>
            <person name="Dong B."/>
            <person name="Zhang L."/>
            <person name="Hu X."/>
            <person name="Sun X."/>
            <person name="Wang J."/>
            <person name="Zhao C."/>
            <person name="Wang Y."/>
            <person name="Wang D."/>
            <person name="Huang X."/>
            <person name="Wang R."/>
            <person name="Lv J."/>
            <person name="Li Y."/>
            <person name="Zhang Z."/>
            <person name="Liu B."/>
            <person name="Lu W."/>
            <person name="Hui Y."/>
            <person name="Liang J."/>
            <person name="Zhou Z."/>
            <person name="Hou R."/>
            <person name="Li X."/>
            <person name="Liu Y."/>
            <person name="Li H."/>
            <person name="Ning X."/>
            <person name="Lin Y."/>
            <person name="Zhao L."/>
            <person name="Xing Q."/>
            <person name="Dou J."/>
            <person name="Li Y."/>
            <person name="Mao J."/>
            <person name="Guo H."/>
            <person name="Dou H."/>
            <person name="Li T."/>
            <person name="Mu C."/>
            <person name="Jiang W."/>
            <person name="Fu Q."/>
            <person name="Fu X."/>
            <person name="Miao Y."/>
            <person name="Liu J."/>
            <person name="Yu Q."/>
            <person name="Li R."/>
            <person name="Liao H."/>
            <person name="Li X."/>
            <person name="Kong Y."/>
            <person name="Jiang Z."/>
            <person name="Chourrout D."/>
            <person name="Li R."/>
            <person name="Bao Z."/>
        </authorList>
    </citation>
    <scope>NUCLEOTIDE SEQUENCE [LARGE SCALE GENOMIC DNA]</scope>
    <source>
        <strain evidence="7 8">PY_sf001</strain>
    </source>
</reference>
<name>A0A210PQJ5_MIZYE</name>
<dbReference type="GO" id="GO:0010468">
    <property type="term" value="P:regulation of gene expression"/>
    <property type="evidence" value="ECO:0007669"/>
    <property type="project" value="TreeGrafter"/>
</dbReference>
<gene>
    <name evidence="7" type="ORF">KP79_PYT23164</name>
</gene>
<evidence type="ECO:0000256" key="5">
    <source>
        <dbReference type="SAM" id="MobiDB-lite"/>
    </source>
</evidence>
<feature type="compositionally biased region" description="Basic residues" evidence="5">
    <location>
        <begin position="80"/>
        <end position="93"/>
    </location>
</feature>
<organism evidence="7 8">
    <name type="scientific">Mizuhopecten yessoensis</name>
    <name type="common">Japanese scallop</name>
    <name type="synonym">Patinopecten yessoensis</name>
    <dbReference type="NCBI Taxonomy" id="6573"/>
    <lineage>
        <taxon>Eukaryota</taxon>
        <taxon>Metazoa</taxon>
        <taxon>Spiralia</taxon>
        <taxon>Lophotrochozoa</taxon>
        <taxon>Mollusca</taxon>
        <taxon>Bivalvia</taxon>
        <taxon>Autobranchia</taxon>
        <taxon>Pteriomorphia</taxon>
        <taxon>Pectinida</taxon>
        <taxon>Pectinoidea</taxon>
        <taxon>Pectinidae</taxon>
        <taxon>Mizuhopecten</taxon>
    </lineage>
</organism>
<dbReference type="PROSITE" id="PS50118">
    <property type="entry name" value="HMG_BOX_2"/>
    <property type="match status" value="1"/>
</dbReference>
<dbReference type="SUPFAM" id="SSF47095">
    <property type="entry name" value="HMG-box"/>
    <property type="match status" value="1"/>
</dbReference>
<evidence type="ECO:0000313" key="8">
    <source>
        <dbReference type="Proteomes" id="UP000242188"/>
    </source>
</evidence>
<evidence type="ECO:0000256" key="4">
    <source>
        <dbReference type="SAM" id="Coils"/>
    </source>
</evidence>
<dbReference type="SMART" id="SM00398">
    <property type="entry name" value="HMG"/>
    <property type="match status" value="1"/>
</dbReference>
<feature type="coiled-coil region" evidence="4">
    <location>
        <begin position="217"/>
        <end position="265"/>
    </location>
</feature>
<dbReference type="STRING" id="6573.A0A210PQJ5"/>
<dbReference type="InterPro" id="IPR009071">
    <property type="entry name" value="HMG_box_dom"/>
</dbReference>
<dbReference type="AlphaFoldDB" id="A0A210PQJ5"/>
<sequence length="340" mass="38363">MMDLGPGSGNTMLSGLRLNFEGFDDDVSKESHDLTVDASFSNPDSSFISSHSQGLGDLAQVTQITSNEADGTAPLESVKKKGGWPKGKKRKRVRDTNAPKPPLTGYVRFLNERRETLRKENPSTTFTDLLRLLGAEWSKLPQHDKQRYLDEAEKDKERYMKEMESYQKTEAYKLFREKKMKESSGFNSSTLDNLHGDEEHSGTFDIPVFTEEFLDHNKARESELRQLRKQTTELEEQNAILSKHIDNMKQAIDKLEVESVQQRSSNMALQGHLDALRASLTSHFSAIPLPGTGELPTIDTIDAYMAKLHSLILESPQDHESLIATVRDILGRLNIEGDKL</sequence>
<comment type="caution">
    <text evidence="7">The sequence shown here is derived from an EMBL/GenBank/DDBJ whole genome shotgun (WGS) entry which is preliminary data.</text>
</comment>
<proteinExistence type="predicted"/>
<feature type="DNA-binding region" description="HMG box" evidence="3">
    <location>
        <begin position="99"/>
        <end position="167"/>
    </location>
</feature>
<keyword evidence="4" id="KW-0175">Coiled coil</keyword>
<dbReference type="CDD" id="cd21980">
    <property type="entry name" value="HMG-box_HMG20"/>
    <property type="match status" value="1"/>
</dbReference>
<feature type="domain" description="HMG box" evidence="6">
    <location>
        <begin position="99"/>
        <end position="167"/>
    </location>
</feature>
<accession>A0A210PQJ5</accession>
<dbReference type="PANTHER" id="PTHR46040:SF3">
    <property type="entry name" value="HIGH MOBILITY GROUP PROTEIN 2"/>
    <property type="match status" value="1"/>
</dbReference>
<dbReference type="OrthoDB" id="3213154at2759"/>
<dbReference type="Pfam" id="PF00505">
    <property type="entry name" value="HMG_box"/>
    <property type="match status" value="1"/>
</dbReference>
<dbReference type="EMBL" id="NEDP02005557">
    <property type="protein sequence ID" value="OWF38724.1"/>
    <property type="molecule type" value="Genomic_DNA"/>
</dbReference>
<dbReference type="PANTHER" id="PTHR46040">
    <property type="entry name" value="HIGH MOBILITY GROUP PROTEIN 2"/>
    <property type="match status" value="1"/>
</dbReference>
<dbReference type="InterPro" id="IPR051965">
    <property type="entry name" value="ChromReg_NeuronalGeneExpr"/>
</dbReference>
<evidence type="ECO:0000259" key="6">
    <source>
        <dbReference type="PROSITE" id="PS50118"/>
    </source>
</evidence>
<dbReference type="InterPro" id="IPR036910">
    <property type="entry name" value="HMG_box_dom_sf"/>
</dbReference>
<keyword evidence="1 3" id="KW-0238">DNA-binding</keyword>
<dbReference type="Proteomes" id="UP000242188">
    <property type="component" value="Unassembled WGS sequence"/>
</dbReference>
<evidence type="ECO:0000256" key="2">
    <source>
        <dbReference type="ARBA" id="ARBA00023242"/>
    </source>
</evidence>
<keyword evidence="2 3" id="KW-0539">Nucleus</keyword>
<evidence type="ECO:0000256" key="3">
    <source>
        <dbReference type="PROSITE-ProRule" id="PRU00267"/>
    </source>
</evidence>
<keyword evidence="8" id="KW-1185">Reference proteome</keyword>
<dbReference type="Gene3D" id="1.10.30.10">
    <property type="entry name" value="High mobility group box domain"/>
    <property type="match status" value="1"/>
</dbReference>
<evidence type="ECO:0000313" key="7">
    <source>
        <dbReference type="EMBL" id="OWF38724.1"/>
    </source>
</evidence>
<dbReference type="GO" id="GO:0003677">
    <property type="term" value="F:DNA binding"/>
    <property type="evidence" value="ECO:0007669"/>
    <property type="project" value="UniProtKB-UniRule"/>
</dbReference>
<feature type="region of interest" description="Disordered" evidence="5">
    <location>
        <begin position="66"/>
        <end position="104"/>
    </location>
</feature>